<keyword evidence="2" id="KW-0472">Membrane</keyword>
<reference evidence="3 4" key="1">
    <citation type="submission" date="2023-03" db="EMBL/GenBank/DDBJ databases">
        <title>Paludisphaera mucosa sp. nov. a novel planctomycete from northern fen.</title>
        <authorList>
            <person name="Ivanova A."/>
        </authorList>
    </citation>
    <scope>NUCLEOTIDE SEQUENCE [LARGE SCALE GENOMIC DNA]</scope>
    <source>
        <strain evidence="3 4">Pla2</strain>
    </source>
</reference>
<comment type="caution">
    <text evidence="3">The sequence shown here is derived from an EMBL/GenBank/DDBJ whole genome shotgun (WGS) entry which is preliminary data.</text>
</comment>
<dbReference type="EMBL" id="JARRAG010000002">
    <property type="protein sequence ID" value="MDG3007110.1"/>
    <property type="molecule type" value="Genomic_DNA"/>
</dbReference>
<feature type="region of interest" description="Disordered" evidence="1">
    <location>
        <begin position="1"/>
        <end position="25"/>
    </location>
</feature>
<feature type="transmembrane region" description="Helical" evidence="2">
    <location>
        <begin position="236"/>
        <end position="255"/>
    </location>
</feature>
<proteinExistence type="predicted"/>
<dbReference type="Pfam" id="PF04304">
    <property type="entry name" value="DUF454"/>
    <property type="match status" value="1"/>
</dbReference>
<dbReference type="RefSeq" id="WP_277863399.1">
    <property type="nucleotide sequence ID" value="NZ_JARRAG010000002.1"/>
</dbReference>
<dbReference type="CDD" id="cd00371">
    <property type="entry name" value="HMA"/>
    <property type="match status" value="1"/>
</dbReference>
<evidence type="ECO:0000313" key="4">
    <source>
        <dbReference type="Proteomes" id="UP001216907"/>
    </source>
</evidence>
<feature type="compositionally biased region" description="Low complexity" evidence="1">
    <location>
        <begin position="1"/>
        <end position="10"/>
    </location>
</feature>
<feature type="region of interest" description="Disordered" evidence="1">
    <location>
        <begin position="351"/>
        <end position="372"/>
    </location>
</feature>
<evidence type="ECO:0000256" key="2">
    <source>
        <dbReference type="SAM" id="Phobius"/>
    </source>
</evidence>
<evidence type="ECO:0000313" key="3">
    <source>
        <dbReference type="EMBL" id="MDG3007110.1"/>
    </source>
</evidence>
<accession>A0ABT6FHS2</accession>
<dbReference type="PANTHER" id="PTHR35813">
    <property type="entry name" value="INNER MEMBRANE PROTEIN YBAN"/>
    <property type="match status" value="1"/>
</dbReference>
<dbReference type="InterPro" id="IPR007401">
    <property type="entry name" value="DUF454"/>
</dbReference>
<dbReference type="PANTHER" id="PTHR35813:SF1">
    <property type="entry name" value="INNER MEMBRANE PROTEIN YBAN"/>
    <property type="match status" value="1"/>
</dbReference>
<keyword evidence="4" id="KW-1185">Reference proteome</keyword>
<evidence type="ECO:0000256" key="1">
    <source>
        <dbReference type="SAM" id="MobiDB-lite"/>
    </source>
</evidence>
<gene>
    <name evidence="3" type="ORF">PZE19_25375</name>
</gene>
<feature type="transmembrane region" description="Helical" evidence="2">
    <location>
        <begin position="309"/>
        <end position="337"/>
    </location>
</feature>
<dbReference type="InterPro" id="IPR006121">
    <property type="entry name" value="HMA_dom"/>
</dbReference>
<protein>
    <submittedName>
        <fullName evidence="3">DUF454 family protein</fullName>
    </submittedName>
</protein>
<sequence>MVRMKPASPQESPPPPPAHAADPGGVEDASLEVEVDARAGLIRVSDARLFRPLRRDYARRLLEALCKHPGVRKAEVDLATSSCRVDFDLVVCDPAVMARVFVESTRVASSAAGRGGWAWRRRPAWSSLTVYRSRGAPSLWETHADESGRVRLRHERAASDREAWRCIADELASLDGVEWCRASRWSRSITVDCGAVEGSQAGRTLCSAERILEGRTTVARPAADAPAGIVAGWRRLPYLAAAGGAFGMTLVALAIPGVPTVPFLLATSYYLARSSPFLDDRLRRAPLFGPILREWEGHAALSFGSKENLIGLTVMIVVVGVMLTPLTPIALGLILVVSSISVYGIAATPGLESDRRGDDQAEIGSTIPFPTR</sequence>
<keyword evidence="2" id="KW-1133">Transmembrane helix</keyword>
<keyword evidence="2" id="KW-0812">Transmembrane</keyword>
<organism evidence="3 4">
    <name type="scientific">Paludisphaera mucosa</name>
    <dbReference type="NCBI Taxonomy" id="3030827"/>
    <lineage>
        <taxon>Bacteria</taxon>
        <taxon>Pseudomonadati</taxon>
        <taxon>Planctomycetota</taxon>
        <taxon>Planctomycetia</taxon>
        <taxon>Isosphaerales</taxon>
        <taxon>Isosphaeraceae</taxon>
        <taxon>Paludisphaera</taxon>
    </lineage>
</organism>
<dbReference type="Proteomes" id="UP001216907">
    <property type="component" value="Unassembled WGS sequence"/>
</dbReference>
<name>A0ABT6FHS2_9BACT</name>